<proteinExistence type="predicted"/>
<evidence type="ECO:0000313" key="2">
    <source>
        <dbReference type="Proteomes" id="UP000653099"/>
    </source>
</evidence>
<organism evidence="1 2">
    <name type="scientific">Halobellus salinus</name>
    <dbReference type="NCBI Taxonomy" id="931585"/>
    <lineage>
        <taxon>Archaea</taxon>
        <taxon>Methanobacteriati</taxon>
        <taxon>Methanobacteriota</taxon>
        <taxon>Stenosarchaea group</taxon>
        <taxon>Halobacteria</taxon>
        <taxon>Halobacteriales</taxon>
        <taxon>Haloferacaceae</taxon>
        <taxon>Halobellus</taxon>
    </lineage>
</organism>
<dbReference type="Proteomes" id="UP000653099">
    <property type="component" value="Unassembled WGS sequence"/>
</dbReference>
<reference evidence="1" key="1">
    <citation type="journal article" date="2014" name="Int. J. Syst. Evol. Microbiol.">
        <title>Complete genome sequence of Corynebacterium casei LMG S-19264T (=DSM 44701T), isolated from a smear-ripened cheese.</title>
        <authorList>
            <consortium name="US DOE Joint Genome Institute (JGI-PGF)"/>
            <person name="Walter F."/>
            <person name="Albersmeier A."/>
            <person name="Kalinowski J."/>
            <person name="Ruckert C."/>
        </authorList>
    </citation>
    <scope>NUCLEOTIDE SEQUENCE</scope>
    <source>
        <strain evidence="1">JCM 14359</strain>
    </source>
</reference>
<keyword evidence="2" id="KW-1185">Reference proteome</keyword>
<reference evidence="1" key="2">
    <citation type="submission" date="2020-09" db="EMBL/GenBank/DDBJ databases">
        <authorList>
            <person name="Sun Q."/>
            <person name="Ohkuma M."/>
        </authorList>
    </citation>
    <scope>NUCLEOTIDE SEQUENCE</scope>
    <source>
        <strain evidence="1">JCM 14359</strain>
    </source>
</reference>
<dbReference type="AlphaFoldDB" id="A0A830EBH2"/>
<evidence type="ECO:0000313" key="1">
    <source>
        <dbReference type="EMBL" id="GGI95451.1"/>
    </source>
</evidence>
<protein>
    <submittedName>
        <fullName evidence="1">Uncharacterized protein</fullName>
    </submittedName>
</protein>
<accession>A0A830EBH2</accession>
<comment type="caution">
    <text evidence="1">The sequence shown here is derived from an EMBL/GenBank/DDBJ whole genome shotgun (WGS) entry which is preliminary data.</text>
</comment>
<gene>
    <name evidence="1" type="ORF">GCM10008995_01920</name>
</gene>
<sequence>MVLNSYDDAWRAAWDALTPERNDDEDVSFGTFDPASNTLDLGDAVTFDQYRLPVLPHRRIVVARPTLRRWRRGTRRSDPADLNVRTPLVREPATAAGVRVDEYWYPNQYSYCIGLCTNV</sequence>
<name>A0A830EBH2_9EURY</name>
<dbReference type="EMBL" id="BMOC01000001">
    <property type="protein sequence ID" value="GGI95451.1"/>
    <property type="molecule type" value="Genomic_DNA"/>
</dbReference>